<keyword evidence="4 8" id="KW-0028">Amino-acid biosynthesis</keyword>
<keyword evidence="5 8" id="KW-0378">Hydrolase</keyword>
<keyword evidence="6 8" id="KW-0368">Histidine biosynthesis</keyword>
<dbReference type="InterPro" id="IPR016195">
    <property type="entry name" value="Pol/histidinol_Pase-like"/>
</dbReference>
<dbReference type="EC" id="3.1.3.15" evidence="3 8"/>
<dbReference type="Proteomes" id="UP000602050">
    <property type="component" value="Unassembled WGS sequence"/>
</dbReference>
<organism evidence="10 11">
    <name type="scientific">Compostibacillus humi</name>
    <dbReference type="NCBI Taxonomy" id="1245525"/>
    <lineage>
        <taxon>Bacteria</taxon>
        <taxon>Bacillati</taxon>
        <taxon>Bacillota</taxon>
        <taxon>Bacilli</taxon>
        <taxon>Bacillales</taxon>
        <taxon>Bacillaceae</taxon>
        <taxon>Compostibacillus</taxon>
    </lineage>
</organism>
<proteinExistence type="inferred from homology"/>
<dbReference type="GO" id="GO:0000105">
    <property type="term" value="P:L-histidine biosynthetic process"/>
    <property type="evidence" value="ECO:0007669"/>
    <property type="project" value="UniProtKB-UniRule"/>
</dbReference>
<keyword evidence="11" id="KW-1185">Reference proteome</keyword>
<dbReference type="NCBIfam" id="TIGR01856">
    <property type="entry name" value="hisJ_fam"/>
    <property type="match status" value="1"/>
</dbReference>
<comment type="catalytic activity">
    <reaction evidence="7 8">
        <text>L-histidinol phosphate + H2O = L-histidinol + phosphate</text>
        <dbReference type="Rhea" id="RHEA:14465"/>
        <dbReference type="ChEBI" id="CHEBI:15377"/>
        <dbReference type="ChEBI" id="CHEBI:43474"/>
        <dbReference type="ChEBI" id="CHEBI:57699"/>
        <dbReference type="ChEBI" id="CHEBI:57980"/>
        <dbReference type="EC" id="3.1.3.15"/>
    </reaction>
</comment>
<dbReference type="AlphaFoldDB" id="A0A8J3EKD8"/>
<dbReference type="EMBL" id="BMEV01000012">
    <property type="protein sequence ID" value="GGH72547.1"/>
    <property type="molecule type" value="Genomic_DNA"/>
</dbReference>
<gene>
    <name evidence="10" type="ORF">GCM10010978_09560</name>
</gene>
<evidence type="ECO:0000256" key="7">
    <source>
        <dbReference type="ARBA" id="ARBA00049158"/>
    </source>
</evidence>
<protein>
    <recommendedName>
        <fullName evidence="3 8">Histidinol-phosphatase</fullName>
        <shortName evidence="8">HolPase</shortName>
        <ecNumber evidence="3 8">3.1.3.15</ecNumber>
    </recommendedName>
</protein>
<evidence type="ECO:0000313" key="10">
    <source>
        <dbReference type="EMBL" id="GGH72547.1"/>
    </source>
</evidence>
<dbReference type="Gene3D" id="3.20.20.140">
    <property type="entry name" value="Metal-dependent hydrolases"/>
    <property type="match status" value="1"/>
</dbReference>
<dbReference type="SUPFAM" id="SSF89550">
    <property type="entry name" value="PHP domain-like"/>
    <property type="match status" value="1"/>
</dbReference>
<dbReference type="SMART" id="SM00481">
    <property type="entry name" value="POLIIIAc"/>
    <property type="match status" value="1"/>
</dbReference>
<evidence type="ECO:0000256" key="1">
    <source>
        <dbReference type="ARBA" id="ARBA00004970"/>
    </source>
</evidence>
<evidence type="ECO:0000256" key="5">
    <source>
        <dbReference type="ARBA" id="ARBA00022801"/>
    </source>
</evidence>
<accession>A0A8J3EKD8</accession>
<evidence type="ECO:0000256" key="3">
    <source>
        <dbReference type="ARBA" id="ARBA00013085"/>
    </source>
</evidence>
<name>A0A8J3EKD8_9BACI</name>
<dbReference type="InterPro" id="IPR010140">
    <property type="entry name" value="Histidinol_P_phosphatase_HisJ"/>
</dbReference>
<evidence type="ECO:0000259" key="9">
    <source>
        <dbReference type="SMART" id="SM00481"/>
    </source>
</evidence>
<sequence>MFDYHIHSDFSADCSTRMETTIQKAIEMNLTEICFTEHIDYDYPDKDWIFEFDLQEYDKKIKELQEKYRGKIQIKKGVEIGLQPHLLGKYESLTKTEYFDFIICSMHATSGKDLHSGAFFAGKSVEEAYRIYYEELFHCIKEYKNYSVLGHLDLVKRYTEEKAEDNFFDIIADIFNVVIQDGKGIEVNTSGYRYGLESGMPSADILKLYKDCGGEMITLGSDSHTETTLASRFRDTLELLSSIGFRYVATFEGQVPKMHPIEEVKKFYR</sequence>
<evidence type="ECO:0000313" key="11">
    <source>
        <dbReference type="Proteomes" id="UP000602050"/>
    </source>
</evidence>
<reference evidence="10" key="2">
    <citation type="submission" date="2020-09" db="EMBL/GenBank/DDBJ databases">
        <authorList>
            <person name="Sun Q."/>
            <person name="Zhou Y."/>
        </authorList>
    </citation>
    <scope>NUCLEOTIDE SEQUENCE</scope>
    <source>
        <strain evidence="10">CGMCC 1.12360</strain>
    </source>
</reference>
<feature type="domain" description="Polymerase/histidinol phosphatase N-terminal" evidence="9">
    <location>
        <begin position="2"/>
        <end position="84"/>
    </location>
</feature>
<evidence type="ECO:0000256" key="4">
    <source>
        <dbReference type="ARBA" id="ARBA00022605"/>
    </source>
</evidence>
<dbReference type="InterPro" id="IPR003141">
    <property type="entry name" value="Pol/His_phosphatase_N"/>
</dbReference>
<dbReference type="GO" id="GO:0005737">
    <property type="term" value="C:cytoplasm"/>
    <property type="evidence" value="ECO:0007669"/>
    <property type="project" value="TreeGrafter"/>
</dbReference>
<dbReference type="PANTHER" id="PTHR21039">
    <property type="entry name" value="HISTIDINOL PHOSPHATASE-RELATED"/>
    <property type="match status" value="1"/>
</dbReference>
<dbReference type="PANTHER" id="PTHR21039:SF0">
    <property type="entry name" value="HISTIDINOL-PHOSPHATASE"/>
    <property type="match status" value="1"/>
</dbReference>
<dbReference type="Pfam" id="PF02811">
    <property type="entry name" value="PHP"/>
    <property type="match status" value="1"/>
</dbReference>
<dbReference type="RefSeq" id="WP_188391236.1">
    <property type="nucleotide sequence ID" value="NZ_BMEV01000012.1"/>
</dbReference>
<reference evidence="10" key="1">
    <citation type="journal article" date="2014" name="Int. J. Syst. Evol. Microbiol.">
        <title>Complete genome sequence of Corynebacterium casei LMG S-19264T (=DSM 44701T), isolated from a smear-ripened cheese.</title>
        <authorList>
            <consortium name="US DOE Joint Genome Institute (JGI-PGF)"/>
            <person name="Walter F."/>
            <person name="Albersmeier A."/>
            <person name="Kalinowski J."/>
            <person name="Ruckert C."/>
        </authorList>
    </citation>
    <scope>NUCLEOTIDE SEQUENCE</scope>
    <source>
        <strain evidence="10">CGMCC 1.12360</strain>
    </source>
</reference>
<dbReference type="UniPathway" id="UPA00031">
    <property type="reaction ID" value="UER00013"/>
</dbReference>
<comment type="similarity">
    <text evidence="2 8">Belongs to the PHP hydrolase family. HisK subfamily.</text>
</comment>
<evidence type="ECO:0000256" key="2">
    <source>
        <dbReference type="ARBA" id="ARBA00009152"/>
    </source>
</evidence>
<comment type="pathway">
    <text evidence="1 8">Amino-acid biosynthesis; L-histidine biosynthesis; L-histidine from 5-phospho-alpha-D-ribose 1-diphosphate: step 8/9.</text>
</comment>
<comment type="caution">
    <text evidence="10">The sequence shown here is derived from an EMBL/GenBank/DDBJ whole genome shotgun (WGS) entry which is preliminary data.</text>
</comment>
<dbReference type="InterPro" id="IPR004013">
    <property type="entry name" value="PHP_dom"/>
</dbReference>
<evidence type="ECO:0000256" key="6">
    <source>
        <dbReference type="ARBA" id="ARBA00023102"/>
    </source>
</evidence>
<evidence type="ECO:0000256" key="8">
    <source>
        <dbReference type="RuleBase" id="RU366003"/>
    </source>
</evidence>
<dbReference type="GO" id="GO:0004401">
    <property type="term" value="F:histidinol-phosphatase activity"/>
    <property type="evidence" value="ECO:0007669"/>
    <property type="project" value="UniProtKB-UniRule"/>
</dbReference>